<dbReference type="GO" id="GO:0003677">
    <property type="term" value="F:DNA binding"/>
    <property type="evidence" value="ECO:0007669"/>
    <property type="project" value="UniProtKB-KW"/>
</dbReference>
<evidence type="ECO:0000256" key="1">
    <source>
        <dbReference type="ARBA" id="ARBA00023125"/>
    </source>
</evidence>
<dbReference type="PANTHER" id="PTHR33221:SF4">
    <property type="entry name" value="HTH-TYPE TRANSCRIPTIONAL REPRESSOR NSRR"/>
    <property type="match status" value="1"/>
</dbReference>
<dbReference type="RefSeq" id="WP_036822978.1">
    <property type="nucleotide sequence ID" value="NZ_AVBF01000064.1"/>
</dbReference>
<dbReference type="Gene3D" id="1.10.10.10">
    <property type="entry name" value="Winged helix-like DNA-binding domain superfamily/Winged helix DNA-binding domain"/>
    <property type="match status" value="1"/>
</dbReference>
<name>A0A0A2T6M4_9BACI</name>
<dbReference type="AlphaFoldDB" id="A0A0A2T6M4"/>
<accession>A0A0A2T6M4</accession>
<dbReference type="STRING" id="1385514.N782_08100"/>
<protein>
    <recommendedName>
        <fullName evidence="3">HTH-type transcriptional regulator NsrR</fullName>
    </recommendedName>
</protein>
<dbReference type="SUPFAM" id="SSF46785">
    <property type="entry name" value="Winged helix' DNA-binding domain"/>
    <property type="match status" value="1"/>
</dbReference>
<evidence type="ECO:0000256" key="2">
    <source>
        <dbReference type="ARBA" id="ARBA00034078"/>
    </source>
</evidence>
<dbReference type="EMBL" id="AVBF01000064">
    <property type="protein sequence ID" value="KGP71422.1"/>
    <property type="molecule type" value="Genomic_DNA"/>
</dbReference>
<comment type="cofactor">
    <cofactor evidence="2">
        <name>[2Fe-2S] cluster</name>
        <dbReference type="ChEBI" id="CHEBI:190135"/>
    </cofactor>
</comment>
<comment type="caution">
    <text evidence="4">The sequence shown here is derived from an EMBL/GenBank/DDBJ whole genome shotgun (WGS) entry which is preliminary data.</text>
</comment>
<dbReference type="InterPro" id="IPR000944">
    <property type="entry name" value="Tscrpt_reg_Rrf2"/>
</dbReference>
<dbReference type="OrthoDB" id="9795923at2"/>
<keyword evidence="5" id="KW-1185">Reference proteome</keyword>
<dbReference type="PANTHER" id="PTHR33221">
    <property type="entry name" value="WINGED HELIX-TURN-HELIX TRANSCRIPTIONAL REGULATOR, RRF2 FAMILY"/>
    <property type="match status" value="1"/>
</dbReference>
<dbReference type="PROSITE" id="PS51197">
    <property type="entry name" value="HTH_RRF2_2"/>
    <property type="match status" value="1"/>
</dbReference>
<dbReference type="eggNOG" id="COG1959">
    <property type="taxonomic scope" value="Bacteria"/>
</dbReference>
<evidence type="ECO:0000313" key="5">
    <source>
        <dbReference type="Proteomes" id="UP000030147"/>
    </source>
</evidence>
<evidence type="ECO:0000313" key="4">
    <source>
        <dbReference type="EMBL" id="KGP71422.1"/>
    </source>
</evidence>
<sequence>MRLKKYTDYALRVMVYVGSTEDGELSSIKEISNVFNISQNHLSKVVFQLGKLELVDTVRGRNGGIRLSKKPEDINIGYVVRKMEEDFILVECFDGGSDQCVISPSCKLKHALNEALRAFLGVLDQYTLGDLLSNPNELRALMDMK</sequence>
<dbReference type="InterPro" id="IPR036390">
    <property type="entry name" value="WH_DNA-bd_sf"/>
</dbReference>
<dbReference type="GO" id="GO:0005829">
    <property type="term" value="C:cytosol"/>
    <property type="evidence" value="ECO:0007669"/>
    <property type="project" value="TreeGrafter"/>
</dbReference>
<gene>
    <name evidence="4" type="ORF">N782_08100</name>
</gene>
<dbReference type="NCBIfam" id="TIGR00738">
    <property type="entry name" value="rrf2_super"/>
    <property type="match status" value="1"/>
</dbReference>
<organism evidence="4 5">
    <name type="scientific">Pontibacillus yanchengensis Y32</name>
    <dbReference type="NCBI Taxonomy" id="1385514"/>
    <lineage>
        <taxon>Bacteria</taxon>
        <taxon>Bacillati</taxon>
        <taxon>Bacillota</taxon>
        <taxon>Bacilli</taxon>
        <taxon>Bacillales</taxon>
        <taxon>Bacillaceae</taxon>
        <taxon>Pontibacillus</taxon>
    </lineage>
</organism>
<dbReference type="InterPro" id="IPR036388">
    <property type="entry name" value="WH-like_DNA-bd_sf"/>
</dbReference>
<dbReference type="GO" id="GO:0003700">
    <property type="term" value="F:DNA-binding transcription factor activity"/>
    <property type="evidence" value="ECO:0007669"/>
    <property type="project" value="TreeGrafter"/>
</dbReference>
<dbReference type="Pfam" id="PF02082">
    <property type="entry name" value="Rrf2"/>
    <property type="match status" value="1"/>
</dbReference>
<keyword evidence="1" id="KW-0238">DNA-binding</keyword>
<evidence type="ECO:0000256" key="3">
    <source>
        <dbReference type="ARBA" id="ARBA00040173"/>
    </source>
</evidence>
<dbReference type="Proteomes" id="UP000030147">
    <property type="component" value="Unassembled WGS sequence"/>
</dbReference>
<reference evidence="4 5" key="1">
    <citation type="journal article" date="2015" name="Stand. Genomic Sci.">
        <title>High quality draft genome sequence of the moderately halophilic bacterium Pontibacillus yanchengensis Y32(T) and comparison among Pontibacillus genomes.</title>
        <authorList>
            <person name="Huang J."/>
            <person name="Qiao Z.X."/>
            <person name="Tang J.W."/>
            <person name="Wang G."/>
        </authorList>
    </citation>
    <scope>NUCLEOTIDE SEQUENCE [LARGE SCALE GENOMIC DNA]</scope>
    <source>
        <strain evidence="4 5">Y32</strain>
    </source>
</reference>
<proteinExistence type="predicted"/>